<proteinExistence type="predicted"/>
<evidence type="ECO:0000313" key="1">
    <source>
        <dbReference type="EMBL" id="KAH9372166.1"/>
    </source>
</evidence>
<dbReference type="VEuPathDB" id="VectorBase:HLOH_048563"/>
<dbReference type="Proteomes" id="UP000821853">
    <property type="component" value="Chromosome 3"/>
</dbReference>
<protein>
    <submittedName>
        <fullName evidence="1">Uncharacterized protein</fullName>
    </submittedName>
</protein>
<organism evidence="1 2">
    <name type="scientific">Haemaphysalis longicornis</name>
    <name type="common">Bush tick</name>
    <dbReference type="NCBI Taxonomy" id="44386"/>
    <lineage>
        <taxon>Eukaryota</taxon>
        <taxon>Metazoa</taxon>
        <taxon>Ecdysozoa</taxon>
        <taxon>Arthropoda</taxon>
        <taxon>Chelicerata</taxon>
        <taxon>Arachnida</taxon>
        <taxon>Acari</taxon>
        <taxon>Parasitiformes</taxon>
        <taxon>Ixodida</taxon>
        <taxon>Ixodoidea</taxon>
        <taxon>Ixodidae</taxon>
        <taxon>Haemaphysalinae</taxon>
        <taxon>Haemaphysalis</taxon>
    </lineage>
</organism>
<keyword evidence="2" id="KW-1185">Reference proteome</keyword>
<accession>A0A9J6G170</accession>
<dbReference type="AlphaFoldDB" id="A0A9J6G170"/>
<dbReference type="OMA" id="CFEFTAI"/>
<comment type="caution">
    <text evidence="1">The sequence shown here is derived from an EMBL/GenBank/DDBJ whole genome shotgun (WGS) entry which is preliminary data.</text>
</comment>
<sequence>MGRKRKLCSDYVKEYSDFEESTSSEGVIVCKLCRVTVSIANGKGAVRIAEHLQSQRHVRMKTRRPDTSKSLLNCWCFEFTAIYTLALSESDLFTSSCYSYLTGNSLQQSSLEECITRDRSKREDANIPHQFCRALCHAGIPLHQADGPLGSLFRSKCPAARTMPGSDQLYRKYLHEVSDKDLATISSLMKDQPISVTIDESPELRGRPAVAVLATFYDDELPVRRTLMIDLQIVQQCNAVSIAMLFAIAMQTALQKVGKTLGDIAVLRSDSASYMQKLHKDLQFSNPEFKALHFKDPCRLLNNALEEGIRTSPFNVLHDLVVHFLALLKSSRELRRKFGLVCLAMGMTIKSLKTVCPSRWFSFL</sequence>
<evidence type="ECO:0000313" key="2">
    <source>
        <dbReference type="Proteomes" id="UP000821853"/>
    </source>
</evidence>
<dbReference type="EMBL" id="JABSTR010000005">
    <property type="protein sequence ID" value="KAH9372166.1"/>
    <property type="molecule type" value="Genomic_DNA"/>
</dbReference>
<name>A0A9J6G170_HAELO</name>
<reference evidence="1 2" key="1">
    <citation type="journal article" date="2020" name="Cell">
        <title>Large-Scale Comparative Analyses of Tick Genomes Elucidate Their Genetic Diversity and Vector Capacities.</title>
        <authorList>
            <consortium name="Tick Genome and Microbiome Consortium (TIGMIC)"/>
            <person name="Jia N."/>
            <person name="Wang J."/>
            <person name="Shi W."/>
            <person name="Du L."/>
            <person name="Sun Y."/>
            <person name="Zhan W."/>
            <person name="Jiang J.F."/>
            <person name="Wang Q."/>
            <person name="Zhang B."/>
            <person name="Ji P."/>
            <person name="Bell-Sakyi L."/>
            <person name="Cui X.M."/>
            <person name="Yuan T.T."/>
            <person name="Jiang B.G."/>
            <person name="Yang W.F."/>
            <person name="Lam T.T."/>
            <person name="Chang Q.C."/>
            <person name="Ding S.J."/>
            <person name="Wang X.J."/>
            <person name="Zhu J.G."/>
            <person name="Ruan X.D."/>
            <person name="Zhao L."/>
            <person name="Wei J.T."/>
            <person name="Ye R.Z."/>
            <person name="Que T.C."/>
            <person name="Du C.H."/>
            <person name="Zhou Y.H."/>
            <person name="Cheng J.X."/>
            <person name="Dai P.F."/>
            <person name="Guo W.B."/>
            <person name="Han X.H."/>
            <person name="Huang E.J."/>
            <person name="Li L.F."/>
            <person name="Wei W."/>
            <person name="Gao Y.C."/>
            <person name="Liu J.Z."/>
            <person name="Shao H.Z."/>
            <person name="Wang X."/>
            <person name="Wang C.C."/>
            <person name="Yang T.C."/>
            <person name="Huo Q.B."/>
            <person name="Li W."/>
            <person name="Chen H.Y."/>
            <person name="Chen S.E."/>
            <person name="Zhou L.G."/>
            <person name="Ni X.B."/>
            <person name="Tian J.H."/>
            <person name="Sheng Y."/>
            <person name="Liu T."/>
            <person name="Pan Y.S."/>
            <person name="Xia L.Y."/>
            <person name="Li J."/>
            <person name="Zhao F."/>
            <person name="Cao W.C."/>
        </authorList>
    </citation>
    <scope>NUCLEOTIDE SEQUENCE [LARGE SCALE GENOMIC DNA]</scope>
    <source>
        <strain evidence="1">HaeL-2018</strain>
    </source>
</reference>
<gene>
    <name evidence="1" type="ORF">HPB48_010701</name>
</gene>
<dbReference type="OrthoDB" id="2407789at2759"/>